<evidence type="ECO:0000313" key="4">
    <source>
        <dbReference type="Proteomes" id="UP000178129"/>
    </source>
</evidence>
<dbReference type="InterPro" id="IPR002885">
    <property type="entry name" value="PPR_rpt"/>
</dbReference>
<keyword evidence="4" id="KW-1185">Reference proteome</keyword>
<feature type="repeat" description="PPR" evidence="1">
    <location>
        <begin position="622"/>
        <end position="656"/>
    </location>
</feature>
<organism evidence="3 4">
    <name type="scientific">Rhynchosporium graminicola</name>
    <dbReference type="NCBI Taxonomy" id="2792576"/>
    <lineage>
        <taxon>Eukaryota</taxon>
        <taxon>Fungi</taxon>
        <taxon>Dikarya</taxon>
        <taxon>Ascomycota</taxon>
        <taxon>Pezizomycotina</taxon>
        <taxon>Leotiomycetes</taxon>
        <taxon>Helotiales</taxon>
        <taxon>Ploettnerulaceae</taxon>
        <taxon>Rhynchosporium</taxon>
    </lineage>
</organism>
<feature type="region of interest" description="Disordered" evidence="2">
    <location>
        <begin position="61"/>
        <end position="108"/>
    </location>
</feature>
<dbReference type="InParanoid" id="A0A1E1LEX0"/>
<dbReference type="STRING" id="914237.A0A1E1LEX0"/>
<dbReference type="Pfam" id="PF13041">
    <property type="entry name" value="PPR_2"/>
    <property type="match status" value="1"/>
</dbReference>
<dbReference type="PANTHER" id="PTHR47939">
    <property type="entry name" value="MEMBRANE-ASSOCIATED SALT-INDUCIBLE PROTEIN-LIKE"/>
    <property type="match status" value="1"/>
</dbReference>
<dbReference type="NCBIfam" id="TIGR00756">
    <property type="entry name" value="PPR"/>
    <property type="match status" value="1"/>
</dbReference>
<dbReference type="InterPro" id="IPR050667">
    <property type="entry name" value="PPR-containing_protein"/>
</dbReference>
<dbReference type="EMBL" id="FJUW01000048">
    <property type="protein sequence ID" value="CZT08982.1"/>
    <property type="molecule type" value="Genomic_DNA"/>
</dbReference>
<evidence type="ECO:0000256" key="1">
    <source>
        <dbReference type="PROSITE-ProRule" id="PRU00708"/>
    </source>
</evidence>
<feature type="compositionally biased region" description="Basic and acidic residues" evidence="2">
    <location>
        <begin position="78"/>
        <end position="89"/>
    </location>
</feature>
<dbReference type="Proteomes" id="UP000178129">
    <property type="component" value="Unassembled WGS sequence"/>
</dbReference>
<dbReference type="AlphaFoldDB" id="A0A1E1LEX0"/>
<reference evidence="4" key="1">
    <citation type="submission" date="2016-03" db="EMBL/GenBank/DDBJ databases">
        <authorList>
            <person name="Ploux O."/>
        </authorList>
    </citation>
    <scope>NUCLEOTIDE SEQUENCE [LARGE SCALE GENOMIC DNA]</scope>
    <source>
        <strain evidence="4">UK7</strain>
    </source>
</reference>
<evidence type="ECO:0000313" key="3">
    <source>
        <dbReference type="EMBL" id="CZT08982.1"/>
    </source>
</evidence>
<sequence length="888" mass="99656">MGGLCLKSRDSMDTGANITASRVMSSPHICLACRLTASKLRLAKSLQWSSRANFVSLSNNTRKAVDREPENGQSNTEEGSKVDYDDRSPRYPRRRPSRARPSNPGDVLESLFEKTINPSAPKIEEHTEVQSALEPYQNVQELMRMMENKAPYPDQWAYFLEHFGPDAQRAGARNRISMPTYLRPTVHLMWKAIADAKEHDHPLPDSLPSATEISKVFMELGYLHANYWIDVADAETEERLIVDLTGAWNIACRDIGQLKSFHDMHSSSYWMTLPSISMVDAVHVHQKRGSNKVFGLLVPQFEMVNLDDIPIIALATFGLLAERSETIESMNVNVTPLMTVLSRIISVPGLNYNDIYASMSLSNNAELSQYVKDNWSSIRERAATMSQFHNPQVDKTKSERMSRASVQMSVMYINRRLHEALKKRNLSQVDGIWSDVSQWPVDTSGDERPSNEQGRLTLPIANYLILIYMSLRQPNRAIDVWNHMISNDLNPTLRTWDSMMAGCVATRDVKALQQVWARMINSKVEPDVICWATRVGGLIACRQNDAGVAALDEMGRKWMDAAKSKHPKMAQSELQLMTDVFGPAKPSIEVINAAIAGLFRNNMASAAYKILAWGGKFGIAPNIDTYNILLRSLIRDNRPKEAMALLHRMQKTGVQPDSYTFTAILDETFRSMKGLTPDETGAIVKEVFSEMEAAGVRPTIQIYGKIIRHLLPDNGEPGDMATVNAVMQTMDQQGIDANAQIYTLLLGQHFAQKPTNMDAVRTTIERASSTQGGTDDMFWDRAIEGYASNHETGPAMRILGKVQASKGKVGWTAMRMLLLALVENQEWELAKTLVNNAIEDHGAPVPVADQGYERQLSWEFWRMARNFGLVEQGPELKAQYLKDKSDQA</sequence>
<accession>A0A1E1LEX0</accession>
<dbReference type="Gene3D" id="1.25.40.10">
    <property type="entry name" value="Tetratricopeptide repeat domain"/>
    <property type="match status" value="3"/>
</dbReference>
<evidence type="ECO:0000256" key="2">
    <source>
        <dbReference type="SAM" id="MobiDB-lite"/>
    </source>
</evidence>
<name>A0A1E1LEX0_9HELO</name>
<proteinExistence type="predicted"/>
<feature type="repeat" description="PPR" evidence="1">
    <location>
        <begin position="492"/>
        <end position="526"/>
    </location>
</feature>
<dbReference type="InterPro" id="IPR011990">
    <property type="entry name" value="TPR-like_helical_dom_sf"/>
</dbReference>
<gene>
    <name evidence="3" type="ORF">RCO7_09838</name>
</gene>
<dbReference type="PROSITE" id="PS51375">
    <property type="entry name" value="PPR"/>
    <property type="match status" value="2"/>
</dbReference>
<dbReference type="PANTHER" id="PTHR47939:SF1">
    <property type="entry name" value="OS04G0684500 PROTEIN"/>
    <property type="match status" value="1"/>
</dbReference>
<protein>
    <recommendedName>
        <fullName evidence="5">Pentatricopeptide repeat protein</fullName>
    </recommendedName>
</protein>
<comment type="caution">
    <text evidence="3">The sequence shown here is derived from an EMBL/GenBank/DDBJ whole genome shotgun (WGS) entry which is preliminary data.</text>
</comment>
<evidence type="ECO:0008006" key="5">
    <source>
        <dbReference type="Google" id="ProtNLM"/>
    </source>
</evidence>